<reference evidence="1" key="1">
    <citation type="submission" date="2022-03" db="EMBL/GenBank/DDBJ databases">
        <authorList>
            <person name="Martin C."/>
        </authorList>
    </citation>
    <scope>NUCLEOTIDE SEQUENCE</scope>
</reference>
<sequence length="234" mass="26323">MEHQRYGYELASGTQQDIFLCIHYISLRVDENISKALPAIHFLTGSDVTSKVGTKPAALKVKPEYIQGLATFGENLSDENCSKAEVFLVQVLKSGSKCMTMNKFRNWMYHHSKSAQISSLPPTSHLLTDHIKRAHLATYQVQHVLDEEAVTLDPLQHGYMKDPTNDSLIPKQDIRIWPEDLIKQCTCKTCSQASCGCKQSGQHCISFCKCTSLQTNKCKNPFLKESELLEAMLN</sequence>
<comment type="caution">
    <text evidence="1">The sequence shown here is derived from an EMBL/GenBank/DDBJ whole genome shotgun (WGS) entry which is preliminary data.</text>
</comment>
<dbReference type="AlphaFoldDB" id="A0A8S4Q8U7"/>
<dbReference type="Proteomes" id="UP000749559">
    <property type="component" value="Unassembled WGS sequence"/>
</dbReference>
<evidence type="ECO:0000313" key="2">
    <source>
        <dbReference type="Proteomes" id="UP000749559"/>
    </source>
</evidence>
<evidence type="ECO:0008006" key="3">
    <source>
        <dbReference type="Google" id="ProtNLM"/>
    </source>
</evidence>
<dbReference type="EMBL" id="CAIIXF020000012">
    <property type="protein sequence ID" value="CAH1802282.1"/>
    <property type="molecule type" value="Genomic_DNA"/>
</dbReference>
<gene>
    <name evidence="1" type="ORF">OFUS_LOCUS25982</name>
</gene>
<organism evidence="1 2">
    <name type="scientific">Owenia fusiformis</name>
    <name type="common">Polychaete worm</name>
    <dbReference type="NCBI Taxonomy" id="6347"/>
    <lineage>
        <taxon>Eukaryota</taxon>
        <taxon>Metazoa</taxon>
        <taxon>Spiralia</taxon>
        <taxon>Lophotrochozoa</taxon>
        <taxon>Annelida</taxon>
        <taxon>Polychaeta</taxon>
        <taxon>Sedentaria</taxon>
        <taxon>Canalipalpata</taxon>
        <taxon>Sabellida</taxon>
        <taxon>Oweniida</taxon>
        <taxon>Oweniidae</taxon>
        <taxon>Owenia</taxon>
    </lineage>
</organism>
<keyword evidence="2" id="KW-1185">Reference proteome</keyword>
<name>A0A8S4Q8U7_OWEFU</name>
<protein>
    <recommendedName>
        <fullName evidence="3">Tesmin/TSO1-like CXC domain-containing protein</fullName>
    </recommendedName>
</protein>
<evidence type="ECO:0000313" key="1">
    <source>
        <dbReference type="EMBL" id="CAH1802282.1"/>
    </source>
</evidence>
<accession>A0A8S4Q8U7</accession>
<dbReference type="OrthoDB" id="7699256at2759"/>
<proteinExistence type="predicted"/>